<evidence type="ECO:0000256" key="1">
    <source>
        <dbReference type="SAM" id="SignalP"/>
    </source>
</evidence>
<comment type="caution">
    <text evidence="2">The sequence shown here is derived from an EMBL/GenBank/DDBJ whole genome shotgun (WGS) entry which is preliminary data.</text>
</comment>
<keyword evidence="1" id="KW-0732">Signal</keyword>
<organism evidence="2 3">
    <name type="scientific">Colletotrichum asianum</name>
    <dbReference type="NCBI Taxonomy" id="702518"/>
    <lineage>
        <taxon>Eukaryota</taxon>
        <taxon>Fungi</taxon>
        <taxon>Dikarya</taxon>
        <taxon>Ascomycota</taxon>
        <taxon>Pezizomycotina</taxon>
        <taxon>Sordariomycetes</taxon>
        <taxon>Hypocreomycetidae</taxon>
        <taxon>Glomerellales</taxon>
        <taxon>Glomerellaceae</taxon>
        <taxon>Colletotrichum</taxon>
        <taxon>Colletotrichum gloeosporioides species complex</taxon>
    </lineage>
</organism>
<keyword evidence="3" id="KW-1185">Reference proteome</keyword>
<feature type="chain" id="PRO_5034377737" evidence="1">
    <location>
        <begin position="22"/>
        <end position="128"/>
    </location>
</feature>
<dbReference type="Proteomes" id="UP000434172">
    <property type="component" value="Unassembled WGS sequence"/>
</dbReference>
<feature type="signal peptide" evidence="1">
    <location>
        <begin position="1"/>
        <end position="21"/>
    </location>
</feature>
<dbReference type="OrthoDB" id="4851190at2759"/>
<protein>
    <submittedName>
        <fullName evidence="2">Uncharacterized protein</fullName>
    </submittedName>
</protein>
<evidence type="ECO:0000313" key="3">
    <source>
        <dbReference type="Proteomes" id="UP000434172"/>
    </source>
</evidence>
<sequence>MRAIAIFTSLLSAATVLPSVALRETEAHNLVARDTRILDYTIETWPNTETVYNNQSYAFFFVKPIDGINYRFSFQNSDPPNSGTINVFTVTGEGLDTIVESVGPSKAVGRDVKKTNKPFHITIDSNYP</sequence>
<gene>
    <name evidence="2" type="ORF">GQ607_004109</name>
</gene>
<name>A0A8H3WQD9_9PEZI</name>
<dbReference type="EMBL" id="WOWK01000016">
    <property type="protein sequence ID" value="KAF0328697.1"/>
    <property type="molecule type" value="Genomic_DNA"/>
</dbReference>
<evidence type="ECO:0000313" key="2">
    <source>
        <dbReference type="EMBL" id="KAF0328697.1"/>
    </source>
</evidence>
<accession>A0A8H3WQD9</accession>
<reference evidence="2 3" key="1">
    <citation type="submission" date="2019-12" db="EMBL/GenBank/DDBJ databases">
        <title>A genome sequence resource for the geographically widespread anthracnose pathogen Colletotrichum asianum.</title>
        <authorList>
            <person name="Meng Y."/>
        </authorList>
    </citation>
    <scope>NUCLEOTIDE SEQUENCE [LARGE SCALE GENOMIC DNA]</scope>
    <source>
        <strain evidence="2 3">ICMP 18580</strain>
    </source>
</reference>
<proteinExistence type="predicted"/>
<dbReference type="AlphaFoldDB" id="A0A8H3WQD9"/>